<dbReference type="Gene3D" id="3.10.450.50">
    <property type="match status" value="1"/>
</dbReference>
<dbReference type="Pfam" id="PF07366">
    <property type="entry name" value="SnoaL"/>
    <property type="match status" value="1"/>
</dbReference>
<name>A0A1I5X9Z9_9BACT</name>
<dbReference type="OrthoDB" id="672913at2"/>
<keyword evidence="2" id="KW-1185">Reference proteome</keyword>
<organism evidence="1 2">
    <name type="scientific">Parafilimonas terrae</name>
    <dbReference type="NCBI Taxonomy" id="1465490"/>
    <lineage>
        <taxon>Bacteria</taxon>
        <taxon>Pseudomonadati</taxon>
        <taxon>Bacteroidota</taxon>
        <taxon>Chitinophagia</taxon>
        <taxon>Chitinophagales</taxon>
        <taxon>Chitinophagaceae</taxon>
        <taxon>Parafilimonas</taxon>
    </lineage>
</organism>
<dbReference type="RefSeq" id="WP_090659294.1">
    <property type="nucleotide sequence ID" value="NZ_FOXQ01000008.1"/>
</dbReference>
<dbReference type="Proteomes" id="UP000199031">
    <property type="component" value="Unassembled WGS sequence"/>
</dbReference>
<dbReference type="STRING" id="1465490.SAMN05444277_10837"/>
<evidence type="ECO:0000313" key="2">
    <source>
        <dbReference type="Proteomes" id="UP000199031"/>
    </source>
</evidence>
<dbReference type="EMBL" id="FOXQ01000008">
    <property type="protein sequence ID" value="SFQ28724.1"/>
    <property type="molecule type" value="Genomic_DNA"/>
</dbReference>
<reference evidence="1 2" key="1">
    <citation type="submission" date="2016-10" db="EMBL/GenBank/DDBJ databases">
        <authorList>
            <person name="de Groot N.N."/>
        </authorList>
    </citation>
    <scope>NUCLEOTIDE SEQUENCE [LARGE SCALE GENOMIC DNA]</scope>
    <source>
        <strain evidence="1 2">DSM 28286</strain>
    </source>
</reference>
<dbReference type="InterPro" id="IPR032710">
    <property type="entry name" value="NTF2-like_dom_sf"/>
</dbReference>
<evidence type="ECO:0000313" key="1">
    <source>
        <dbReference type="EMBL" id="SFQ28724.1"/>
    </source>
</evidence>
<proteinExistence type="predicted"/>
<dbReference type="GO" id="GO:0030638">
    <property type="term" value="P:polyketide metabolic process"/>
    <property type="evidence" value="ECO:0007669"/>
    <property type="project" value="InterPro"/>
</dbReference>
<sequence length="146" mass="16256">METTVAMQHELSLKNACVEFMFVYQQKNIDKMLSLCNAGGIVEFVPLGDAGTGKIGELGKNIWITLTDCFPDIDNTLDAAVAEDENTIRCQVVIRGTQAKDFAGIESKGKTFDSDHIFVFRFSDDNIIERITVTWDHADFMKQLGA</sequence>
<dbReference type="AlphaFoldDB" id="A0A1I5X9Z9"/>
<gene>
    <name evidence="1" type="ORF">SAMN05444277_10837</name>
</gene>
<accession>A0A1I5X9Z9</accession>
<protein>
    <submittedName>
        <fullName evidence="1">SnoaL-like polyketide cyclase</fullName>
    </submittedName>
</protein>
<dbReference type="InterPro" id="IPR009959">
    <property type="entry name" value="Cyclase_SnoaL-like"/>
</dbReference>
<dbReference type="SUPFAM" id="SSF54427">
    <property type="entry name" value="NTF2-like"/>
    <property type="match status" value="1"/>
</dbReference>